<reference evidence="2 3" key="1">
    <citation type="journal article" date="2010" name="PLoS ONE">
        <title>The complete genome of Propionibacterium freudenreichii CIRM-BIA1, a hardy actinobacterium with food and probiotic applications.</title>
        <authorList>
            <person name="Falentin H."/>
            <person name="Deutsch S.M."/>
            <person name="Jan G."/>
            <person name="Loux V."/>
            <person name="Thierry A."/>
            <person name="Parayre S."/>
            <person name="Maillard M.B."/>
            <person name="Dherbecourt J."/>
            <person name="Cousin F.J."/>
            <person name="Jardin J."/>
            <person name="Siguier P."/>
            <person name="Couloux A."/>
            <person name="Barbe V."/>
            <person name="Vacherie B."/>
            <person name="Wincker P."/>
            <person name="Gibrat J.F."/>
            <person name="Gaillardin C."/>
            <person name="Lortal S."/>
        </authorList>
    </citation>
    <scope>NUCLEOTIDE SEQUENCE [LARGE SCALE GENOMIC DNA]</scope>
    <source>
        <strain evidence="3">ATCC 9614 / DSM 4902 / CIP 103027 / NCIMB 8099 / CIRM-BIA1</strain>
    </source>
</reference>
<proteinExistence type="predicted"/>
<feature type="region of interest" description="Disordered" evidence="1">
    <location>
        <begin position="90"/>
        <end position="129"/>
    </location>
</feature>
<dbReference type="Proteomes" id="UP000000936">
    <property type="component" value="Chromosome"/>
</dbReference>
<feature type="compositionally biased region" description="Basic and acidic residues" evidence="1">
    <location>
        <begin position="116"/>
        <end position="129"/>
    </location>
</feature>
<dbReference type="HOGENOM" id="CLU_1946876_0_0_11"/>
<dbReference type="STRING" id="754252.PFREUD_02900"/>
<accession>D7GI94</accession>
<organism evidence="2 3">
    <name type="scientific">Propionibacterium freudenreichii subsp. shermanii (strain ATCC 9614 / DSM 4902 / CIP 103027 / NCIMB 8099 / CIRM-BIA1)</name>
    <dbReference type="NCBI Taxonomy" id="754252"/>
    <lineage>
        <taxon>Bacteria</taxon>
        <taxon>Bacillati</taxon>
        <taxon>Actinomycetota</taxon>
        <taxon>Actinomycetes</taxon>
        <taxon>Propionibacteriales</taxon>
        <taxon>Propionibacteriaceae</taxon>
        <taxon>Propionibacterium</taxon>
    </lineage>
</organism>
<evidence type="ECO:0000313" key="2">
    <source>
        <dbReference type="EMBL" id="CBL55816.1"/>
    </source>
</evidence>
<protein>
    <submittedName>
        <fullName evidence="2">Uncharacterized protein</fullName>
    </submittedName>
</protein>
<evidence type="ECO:0000313" key="3">
    <source>
        <dbReference type="Proteomes" id="UP000000936"/>
    </source>
</evidence>
<gene>
    <name evidence="2" type="ordered locus">PFREUD_02900</name>
</gene>
<dbReference type="KEGG" id="pfr:PFREUD_02900"/>
<dbReference type="AlphaFoldDB" id="D7GI94"/>
<sequence length="129" mass="14630">MKGAAHMRQRPRHRVTRHALRAALPTPRVVLDDAALQHRPISLEQLPDGLKAELVETAERGQVRGHERRVVQVEVFRRMVSVRTSILEDLDAYPRTSRRSRATPSTAKSPVSSRFVKPESREHADSCPL</sequence>
<keyword evidence="3" id="KW-1185">Reference proteome</keyword>
<evidence type="ECO:0000256" key="1">
    <source>
        <dbReference type="SAM" id="MobiDB-lite"/>
    </source>
</evidence>
<dbReference type="EMBL" id="FN806773">
    <property type="protein sequence ID" value="CBL55816.1"/>
    <property type="molecule type" value="Genomic_DNA"/>
</dbReference>
<name>D7GI94_PROFC</name>